<dbReference type="Pfam" id="PF00528">
    <property type="entry name" value="BPD_transp_1"/>
    <property type="match status" value="1"/>
</dbReference>
<keyword evidence="10" id="KW-1185">Reference proteome</keyword>
<feature type="transmembrane region" description="Helical" evidence="7">
    <location>
        <begin position="273"/>
        <end position="295"/>
    </location>
</feature>
<evidence type="ECO:0000259" key="8">
    <source>
        <dbReference type="PROSITE" id="PS50928"/>
    </source>
</evidence>
<dbReference type="Proteomes" id="UP000567067">
    <property type="component" value="Unassembled WGS sequence"/>
</dbReference>
<feature type="transmembrane region" description="Helical" evidence="7">
    <location>
        <begin position="168"/>
        <end position="191"/>
    </location>
</feature>
<keyword evidence="3" id="KW-1003">Cell membrane</keyword>
<dbReference type="InterPro" id="IPR035906">
    <property type="entry name" value="MetI-like_sf"/>
</dbReference>
<dbReference type="InterPro" id="IPR051393">
    <property type="entry name" value="ABC_transporter_permease"/>
</dbReference>
<dbReference type="PANTHER" id="PTHR30193">
    <property type="entry name" value="ABC TRANSPORTER PERMEASE PROTEIN"/>
    <property type="match status" value="1"/>
</dbReference>
<evidence type="ECO:0000256" key="4">
    <source>
        <dbReference type="ARBA" id="ARBA00022692"/>
    </source>
</evidence>
<organism evidence="9 10">
    <name type="scientific">Fontibacillus solani</name>
    <dbReference type="NCBI Taxonomy" id="1572857"/>
    <lineage>
        <taxon>Bacteria</taxon>
        <taxon>Bacillati</taxon>
        <taxon>Bacillota</taxon>
        <taxon>Bacilli</taxon>
        <taxon>Bacillales</taxon>
        <taxon>Paenibacillaceae</taxon>
        <taxon>Fontibacillus</taxon>
    </lineage>
</organism>
<keyword evidence="4 7" id="KW-0812">Transmembrane</keyword>
<name>A0A7W3XTD7_9BACL</name>
<comment type="caution">
    <text evidence="9">The sequence shown here is derived from an EMBL/GenBank/DDBJ whole genome shotgun (WGS) entry which is preliminary data.</text>
</comment>
<feature type="transmembrane region" description="Helical" evidence="7">
    <location>
        <begin position="21"/>
        <end position="46"/>
    </location>
</feature>
<evidence type="ECO:0000256" key="3">
    <source>
        <dbReference type="ARBA" id="ARBA00022475"/>
    </source>
</evidence>
<dbReference type="GO" id="GO:0005886">
    <property type="term" value="C:plasma membrane"/>
    <property type="evidence" value="ECO:0007669"/>
    <property type="project" value="UniProtKB-SubCell"/>
</dbReference>
<evidence type="ECO:0000256" key="2">
    <source>
        <dbReference type="ARBA" id="ARBA00022448"/>
    </source>
</evidence>
<keyword evidence="5 7" id="KW-1133">Transmembrane helix</keyword>
<dbReference type="PROSITE" id="PS50928">
    <property type="entry name" value="ABC_TM1"/>
    <property type="match status" value="1"/>
</dbReference>
<keyword evidence="9" id="KW-0762">Sugar transport</keyword>
<dbReference type="InterPro" id="IPR000515">
    <property type="entry name" value="MetI-like"/>
</dbReference>
<gene>
    <name evidence="9" type="ORF">FHR92_004177</name>
</gene>
<dbReference type="RefSeq" id="WP_182538777.1">
    <property type="nucleotide sequence ID" value="NZ_JACJIP010000034.1"/>
</dbReference>
<comment type="subcellular location">
    <subcellularLocation>
        <location evidence="1 7">Cell membrane</location>
        <topology evidence="1 7">Multi-pass membrane protein</topology>
    </subcellularLocation>
</comment>
<dbReference type="SUPFAM" id="SSF161098">
    <property type="entry name" value="MetI-like"/>
    <property type="match status" value="1"/>
</dbReference>
<evidence type="ECO:0000256" key="7">
    <source>
        <dbReference type="RuleBase" id="RU363032"/>
    </source>
</evidence>
<evidence type="ECO:0000256" key="6">
    <source>
        <dbReference type="ARBA" id="ARBA00023136"/>
    </source>
</evidence>
<evidence type="ECO:0000313" key="10">
    <source>
        <dbReference type="Proteomes" id="UP000567067"/>
    </source>
</evidence>
<dbReference type="PANTHER" id="PTHR30193:SF37">
    <property type="entry name" value="INNER MEMBRANE ABC TRANSPORTER PERMEASE PROTEIN YCJO"/>
    <property type="match status" value="1"/>
</dbReference>
<feature type="transmembrane region" description="Helical" evidence="7">
    <location>
        <begin position="222"/>
        <end position="244"/>
    </location>
</feature>
<proteinExistence type="inferred from homology"/>
<evidence type="ECO:0000313" key="9">
    <source>
        <dbReference type="EMBL" id="MBA9087692.1"/>
    </source>
</evidence>
<keyword evidence="6 7" id="KW-0472">Membrane</keyword>
<protein>
    <submittedName>
        <fullName evidence="9">Multiple sugar transport system permease protein</fullName>
    </submittedName>
</protein>
<dbReference type="CDD" id="cd06261">
    <property type="entry name" value="TM_PBP2"/>
    <property type="match status" value="1"/>
</dbReference>
<feature type="transmembrane region" description="Helical" evidence="7">
    <location>
        <begin position="118"/>
        <end position="139"/>
    </location>
</feature>
<comment type="similarity">
    <text evidence="7">Belongs to the binding-protein-dependent transport system permease family.</text>
</comment>
<dbReference type="Gene3D" id="1.10.3720.10">
    <property type="entry name" value="MetI-like"/>
    <property type="match status" value="1"/>
</dbReference>
<dbReference type="EMBL" id="JACJIP010000034">
    <property type="protein sequence ID" value="MBA9087692.1"/>
    <property type="molecule type" value="Genomic_DNA"/>
</dbReference>
<feature type="domain" description="ABC transmembrane type-1" evidence="8">
    <location>
        <begin position="81"/>
        <end position="294"/>
    </location>
</feature>
<feature type="transmembrane region" description="Helical" evidence="7">
    <location>
        <begin position="81"/>
        <end position="106"/>
    </location>
</feature>
<evidence type="ECO:0000256" key="1">
    <source>
        <dbReference type="ARBA" id="ARBA00004651"/>
    </source>
</evidence>
<keyword evidence="2 7" id="KW-0813">Transport</keyword>
<reference evidence="9 10" key="1">
    <citation type="submission" date="2020-08" db="EMBL/GenBank/DDBJ databases">
        <title>Genomic Encyclopedia of Type Strains, Phase III (KMG-III): the genomes of soil and plant-associated and newly described type strains.</title>
        <authorList>
            <person name="Whitman W."/>
        </authorList>
    </citation>
    <scope>NUCLEOTIDE SEQUENCE [LARGE SCALE GENOMIC DNA]</scope>
    <source>
        <strain evidence="9 10">CECT 8693</strain>
    </source>
</reference>
<sequence>MNTRLKSLSIKKQESLVGYIFIIPFVAGFLIFGLLPMLFAVTISFMDINDLKSMASLENVSFAGFDNYKNFFMDTEALHSFLRTFTFAIVYVPALIIISLLLAVLMNKRYWGKNLTSTFIFMPYVSNIVAIGIVMSLLLDPSDGPVNQFLRMIGIANPPQWLIGQHTALPTTALVSAWQGLAFYIIVYSVALRNVPKDLYEAASIDGATPWKKFFHITLPQISPTTFMLSITAIIGSLQNFAIIKNLTNGGPGNATTVASMNIMTEAFEYNHFSYATSQAIVLFAFCLLVTFVQWRGQKRWVHY</sequence>
<accession>A0A7W3XTD7</accession>
<evidence type="ECO:0000256" key="5">
    <source>
        <dbReference type="ARBA" id="ARBA00022989"/>
    </source>
</evidence>
<dbReference type="GO" id="GO:0055085">
    <property type="term" value="P:transmembrane transport"/>
    <property type="evidence" value="ECO:0007669"/>
    <property type="project" value="InterPro"/>
</dbReference>
<dbReference type="AlphaFoldDB" id="A0A7W3XTD7"/>